<dbReference type="NCBIfam" id="TIGR00756">
    <property type="entry name" value="PPR"/>
    <property type="match status" value="3"/>
</dbReference>
<feature type="repeat" description="PPR" evidence="3">
    <location>
        <begin position="231"/>
        <end position="265"/>
    </location>
</feature>
<feature type="repeat" description="PPR" evidence="3">
    <location>
        <begin position="434"/>
        <end position="464"/>
    </location>
</feature>
<evidence type="ECO:0000256" key="1">
    <source>
        <dbReference type="ARBA" id="ARBA00006643"/>
    </source>
</evidence>
<dbReference type="Pfam" id="PF14432">
    <property type="entry name" value="DYW_deaminase"/>
    <property type="match status" value="1"/>
</dbReference>
<evidence type="ECO:0000256" key="2">
    <source>
        <dbReference type="ARBA" id="ARBA00022737"/>
    </source>
</evidence>
<feature type="repeat" description="PPR" evidence="3">
    <location>
        <begin position="332"/>
        <end position="366"/>
    </location>
</feature>
<dbReference type="GO" id="GO:0008270">
    <property type="term" value="F:zinc ion binding"/>
    <property type="evidence" value="ECO:0007669"/>
    <property type="project" value="InterPro"/>
</dbReference>
<proteinExistence type="inferred from homology"/>
<dbReference type="Gene3D" id="1.25.40.10">
    <property type="entry name" value="Tetratricopeptide repeat domain"/>
    <property type="match status" value="5"/>
</dbReference>
<dbReference type="Pfam" id="PF01535">
    <property type="entry name" value="PPR"/>
    <property type="match status" value="8"/>
</dbReference>
<reference evidence="5" key="1">
    <citation type="submission" date="2023-12" db="EMBL/GenBank/DDBJ databases">
        <title>Genome assembly of Anisodus tanguticus.</title>
        <authorList>
            <person name="Wang Y.-J."/>
        </authorList>
    </citation>
    <scope>NUCLEOTIDE SEQUENCE</scope>
    <source>
        <strain evidence="5">KB-2021</strain>
        <tissue evidence="5">Leaf</tissue>
    </source>
</reference>
<dbReference type="InterPro" id="IPR046960">
    <property type="entry name" value="PPR_At4g14850-like_plant"/>
</dbReference>
<evidence type="ECO:0000313" key="6">
    <source>
        <dbReference type="Proteomes" id="UP001291623"/>
    </source>
</evidence>
<evidence type="ECO:0000259" key="4">
    <source>
        <dbReference type="Pfam" id="PF14432"/>
    </source>
</evidence>
<dbReference type="InterPro" id="IPR002885">
    <property type="entry name" value="PPR_rpt"/>
</dbReference>
<dbReference type="AlphaFoldDB" id="A0AAE1SWU7"/>
<dbReference type="Pfam" id="PF13041">
    <property type="entry name" value="PPR_2"/>
    <property type="match status" value="2"/>
</dbReference>
<dbReference type="PANTHER" id="PTHR47926">
    <property type="entry name" value="PENTATRICOPEPTIDE REPEAT-CONTAINING PROTEIN"/>
    <property type="match status" value="1"/>
</dbReference>
<feature type="repeat" description="PPR" evidence="3">
    <location>
        <begin position="670"/>
        <end position="704"/>
    </location>
</feature>
<dbReference type="InterPro" id="IPR032867">
    <property type="entry name" value="DYW_dom"/>
</dbReference>
<accession>A0AAE1SWU7</accession>
<organism evidence="5 6">
    <name type="scientific">Anisodus tanguticus</name>
    <dbReference type="NCBI Taxonomy" id="243964"/>
    <lineage>
        <taxon>Eukaryota</taxon>
        <taxon>Viridiplantae</taxon>
        <taxon>Streptophyta</taxon>
        <taxon>Embryophyta</taxon>
        <taxon>Tracheophyta</taxon>
        <taxon>Spermatophyta</taxon>
        <taxon>Magnoliopsida</taxon>
        <taxon>eudicotyledons</taxon>
        <taxon>Gunneridae</taxon>
        <taxon>Pentapetalae</taxon>
        <taxon>asterids</taxon>
        <taxon>lamiids</taxon>
        <taxon>Solanales</taxon>
        <taxon>Solanaceae</taxon>
        <taxon>Solanoideae</taxon>
        <taxon>Hyoscyameae</taxon>
        <taxon>Anisodus</taxon>
    </lineage>
</organism>
<evidence type="ECO:0000256" key="3">
    <source>
        <dbReference type="PROSITE-ProRule" id="PRU00708"/>
    </source>
</evidence>
<feature type="domain" description="DYW" evidence="4">
    <location>
        <begin position="887"/>
        <end position="979"/>
    </location>
</feature>
<sequence>MVTRCYSISSCRLRAANKAQGDGAKRVRHREWARAGPAPDANAENQANIDDKGTRSCYSSGAYMRRRLITHANAKSKSEKFPPPHQDGGLGVPLGASHHIDPSLVPPDVPFSLTSFTCSKEPVQNWSGPLVEPASAGGRRKKHNAEMSCPTVYLRPTDIDIQDTSELYYQYCPVSLLKMCGDVVLTKIIHSSILKLEEEDVYLKNAVIAAYIKLGYLSLAEKVFDSLWSPDVVSYTAIISNFAKSNRQREAFELFLEMRELGIEPNEFTYVATLTACIRSLNLDLGCQVHGLVVRLGYSSYTYVVNALMGLYSKCGLLDLVVLLFNDMPQRDIVSWNTVIACMVEESMYDRAFEMYRELRRNECSIADHFTLSTLLAASSRCLAVREGQELHRHALKSGLHGHLSVNNALMGFYTKCGTLKNVVDVFERMPVKDVFSWTEMIVAYMEFGHVDLAMEIFNSMPERDSVSYNALLAGFSQNNEGFKALWLFCRMLVEGMELTDFALTSVLNACGSMKERKISEQIHAFILKLGLKPNDRIETALVYMCTRCGRMDDAEKIFHQLPLDHDNSIALTSMVCAYARNGQPEEAISLFLVRHSEESLVIDEVALATILGLCGRLGILKLGKQIHCYALKHGLMSDTGVGNATISMYSKCGEMQSAIKTFEAMPTHDLVSWNGLLSCYVLHRQGDEALEIWAKMEKLRVNPDSITCLLVISAYRHTSRNLVDCCQKFFSSMQSSYNINPTSEHYAGFVGVLGYWGLLEEAEKIISATPFEPKASVWHALLEGCRIHANEIIGKRVMKNILSIVPQDPSTFILKSNLYSASGRWQCSEFVRAEMREKGFRKLPARSWIIFGDKIHSFFARDKLHSQSKDIYSGLQILILECLKAGYVPDTSFVLHEVEEHQKKDFLFYHSAKLAVTFGLLMTRPGRPVRVMKNVLLCGDCHTFFKYVSVVTKRDIHIRDASGFHHFVYGNCSCRDNWC</sequence>
<dbReference type="PANTHER" id="PTHR47926:SF512">
    <property type="entry name" value="REPEAT (PPR) SUPERFAMILY PROTEIN, PUTATIVE-RELATED"/>
    <property type="match status" value="1"/>
</dbReference>
<comment type="similarity">
    <text evidence="1">Belongs to the PPR family. PCMP-H subfamily.</text>
</comment>
<dbReference type="FunFam" id="1.25.40.10:FF:002102">
    <property type="entry name" value="Pentatricopeptide repeat-containing protein103"/>
    <property type="match status" value="1"/>
</dbReference>
<protein>
    <recommendedName>
        <fullName evidence="4">DYW domain-containing protein</fullName>
    </recommendedName>
</protein>
<dbReference type="FunFam" id="1.25.40.10:FF:000073">
    <property type="entry name" value="Pentatricopeptide repeat-containing protein chloroplastic"/>
    <property type="match status" value="1"/>
</dbReference>
<dbReference type="GO" id="GO:0009451">
    <property type="term" value="P:RNA modification"/>
    <property type="evidence" value="ECO:0007669"/>
    <property type="project" value="InterPro"/>
</dbReference>
<dbReference type="EMBL" id="JAVYJV010000001">
    <property type="protein sequence ID" value="KAK4379033.1"/>
    <property type="molecule type" value="Genomic_DNA"/>
</dbReference>
<feature type="repeat" description="PPR" evidence="3">
    <location>
        <begin position="465"/>
        <end position="499"/>
    </location>
</feature>
<gene>
    <name evidence="5" type="ORF">RND71_000895</name>
</gene>
<comment type="caution">
    <text evidence="5">The sequence shown here is derived from an EMBL/GenBank/DDBJ whole genome shotgun (WGS) entry which is preliminary data.</text>
</comment>
<dbReference type="GO" id="GO:0003723">
    <property type="term" value="F:RNA binding"/>
    <property type="evidence" value="ECO:0007669"/>
    <property type="project" value="InterPro"/>
</dbReference>
<evidence type="ECO:0000313" key="5">
    <source>
        <dbReference type="EMBL" id="KAK4379033.1"/>
    </source>
</evidence>
<dbReference type="FunFam" id="1.25.40.10:FF:000679">
    <property type="entry name" value="Pentatricopeptide repeat-containing protein At5g03800"/>
    <property type="match status" value="1"/>
</dbReference>
<keyword evidence="2" id="KW-0677">Repeat</keyword>
<dbReference type="InterPro" id="IPR046848">
    <property type="entry name" value="E_motif"/>
</dbReference>
<dbReference type="InterPro" id="IPR011990">
    <property type="entry name" value="TPR-like_helical_dom_sf"/>
</dbReference>
<name>A0AAE1SWU7_9SOLA</name>
<keyword evidence="6" id="KW-1185">Reference proteome</keyword>
<dbReference type="Pfam" id="PF20431">
    <property type="entry name" value="E_motif"/>
    <property type="match status" value="1"/>
</dbReference>
<dbReference type="Proteomes" id="UP001291623">
    <property type="component" value="Unassembled WGS sequence"/>
</dbReference>
<dbReference type="PROSITE" id="PS51375">
    <property type="entry name" value="PPR"/>
    <property type="match status" value="5"/>
</dbReference>